<evidence type="ECO:0000256" key="1">
    <source>
        <dbReference type="SAM" id="Coils"/>
    </source>
</evidence>
<reference evidence="2" key="2">
    <citation type="submission" date="2025-05" db="UniProtKB">
        <authorList>
            <consortium name="EnsemblMetazoa"/>
        </authorList>
    </citation>
    <scope>IDENTIFICATION</scope>
    <source>
        <strain evidence="2">Foshan</strain>
    </source>
</reference>
<evidence type="ECO:0000313" key="3">
    <source>
        <dbReference type="Proteomes" id="UP000069940"/>
    </source>
</evidence>
<sequence length="213" mass="24032">MFHVYLINIQLNTFLNSFLSNQRSLPGRSSPKMPVSYESVILLTLSILLTRSHPLPEETASDASSKCTLSEEDLGNLKSAIFSAANAKTSDDLILSNETLLACPILANFSEMLKTVATDMEVLKTQGISNAEVELLRESFEEKLNELAKNKDIFERQADQEASKTEGSMVEKINRLQLQMARLQEEIEQQTKQMYADMIEYVFQRLKTNDTEA</sequence>
<reference evidence="3" key="1">
    <citation type="journal article" date="2015" name="Proc. Natl. Acad. Sci. U.S.A.">
        <title>Genome sequence of the Asian Tiger mosquito, Aedes albopictus, reveals insights into its biology, genetics, and evolution.</title>
        <authorList>
            <person name="Chen X.G."/>
            <person name="Jiang X."/>
            <person name="Gu J."/>
            <person name="Xu M."/>
            <person name="Wu Y."/>
            <person name="Deng Y."/>
            <person name="Zhang C."/>
            <person name="Bonizzoni M."/>
            <person name="Dermauw W."/>
            <person name="Vontas J."/>
            <person name="Armbruster P."/>
            <person name="Huang X."/>
            <person name="Yang Y."/>
            <person name="Zhang H."/>
            <person name="He W."/>
            <person name="Peng H."/>
            <person name="Liu Y."/>
            <person name="Wu K."/>
            <person name="Chen J."/>
            <person name="Lirakis M."/>
            <person name="Topalis P."/>
            <person name="Van Leeuwen T."/>
            <person name="Hall A.B."/>
            <person name="Jiang X."/>
            <person name="Thorpe C."/>
            <person name="Mueller R.L."/>
            <person name="Sun C."/>
            <person name="Waterhouse R.M."/>
            <person name="Yan G."/>
            <person name="Tu Z.J."/>
            <person name="Fang X."/>
            <person name="James A.A."/>
        </authorList>
    </citation>
    <scope>NUCLEOTIDE SEQUENCE [LARGE SCALE GENOMIC DNA]</scope>
    <source>
        <strain evidence="3">Foshan</strain>
    </source>
</reference>
<name>A0ABM1Y9B7_AEDAL</name>
<organism evidence="2 3">
    <name type="scientific">Aedes albopictus</name>
    <name type="common">Asian tiger mosquito</name>
    <name type="synonym">Stegomyia albopicta</name>
    <dbReference type="NCBI Taxonomy" id="7160"/>
    <lineage>
        <taxon>Eukaryota</taxon>
        <taxon>Metazoa</taxon>
        <taxon>Ecdysozoa</taxon>
        <taxon>Arthropoda</taxon>
        <taxon>Hexapoda</taxon>
        <taxon>Insecta</taxon>
        <taxon>Pterygota</taxon>
        <taxon>Neoptera</taxon>
        <taxon>Endopterygota</taxon>
        <taxon>Diptera</taxon>
        <taxon>Nematocera</taxon>
        <taxon>Culicoidea</taxon>
        <taxon>Culicidae</taxon>
        <taxon>Culicinae</taxon>
        <taxon>Aedini</taxon>
        <taxon>Aedes</taxon>
        <taxon>Stegomyia</taxon>
    </lineage>
</organism>
<dbReference type="Proteomes" id="UP000069940">
    <property type="component" value="Unassembled WGS sequence"/>
</dbReference>
<evidence type="ECO:0008006" key="4">
    <source>
        <dbReference type="Google" id="ProtNLM"/>
    </source>
</evidence>
<protein>
    <recommendedName>
        <fullName evidence="4">Secreted protein</fullName>
    </recommendedName>
</protein>
<dbReference type="GeneID" id="115269099"/>
<keyword evidence="3" id="KW-1185">Reference proteome</keyword>
<dbReference type="EnsemblMetazoa" id="AALFPA23_006975.R9225">
    <property type="protein sequence ID" value="AALFPA23_006975.P9225"/>
    <property type="gene ID" value="AALFPA23_006975"/>
</dbReference>
<feature type="coiled-coil region" evidence="1">
    <location>
        <begin position="130"/>
        <end position="193"/>
    </location>
</feature>
<evidence type="ECO:0000313" key="2">
    <source>
        <dbReference type="EnsemblMetazoa" id="AALFPA23_006975.P9225"/>
    </source>
</evidence>
<keyword evidence="1" id="KW-0175">Coiled coil</keyword>
<proteinExistence type="predicted"/>
<accession>A0ABM1Y9B7</accession>
<dbReference type="RefSeq" id="XP_029733344.2">
    <property type="nucleotide sequence ID" value="XM_029877484.2"/>
</dbReference>